<dbReference type="EMBL" id="JACOGA010000010">
    <property type="protein sequence ID" value="MBC3874291.1"/>
    <property type="molecule type" value="Genomic_DNA"/>
</dbReference>
<evidence type="ECO:0000256" key="1">
    <source>
        <dbReference type="SAM" id="Phobius"/>
    </source>
</evidence>
<dbReference type="SUPFAM" id="SSF89069">
    <property type="entry name" value="N-terminal, cytoplasmic domain of anti-sigmaE factor RseA"/>
    <property type="match status" value="1"/>
</dbReference>
<keyword evidence="1" id="KW-0812">Transmembrane</keyword>
<dbReference type="PANTHER" id="PTHR38104:SF1">
    <property type="entry name" value="ANTI-SIGMA-E FACTOR RSEA"/>
    <property type="match status" value="1"/>
</dbReference>
<feature type="transmembrane region" description="Helical" evidence="1">
    <location>
        <begin position="98"/>
        <end position="120"/>
    </location>
</feature>
<sequence length="225" mass="24106">MNKSNHDELISSVLDGELSDAQLDALLDRLKGQDGQQVMQTWTQYHELGDVLRSDDLAVALSPNFSAKMSALLDAEPVILAPQNTMKSNKRNAAKKSAYWAVTSVAATVILAFLMAPQIIPLLKSPSNMDGTIAKVESADPFSAPGVKLASNTGASASASSSGSAANHVNKEAEFAPKLENQVEMLRDPRLDSYLLAHQKVSPSLDNSARYVQRANVVSPTESNK</sequence>
<protein>
    <submittedName>
        <fullName evidence="3">Sigma-E factor negative regulatory protein</fullName>
    </submittedName>
</protein>
<dbReference type="RefSeq" id="WP_186942288.1">
    <property type="nucleotide sequence ID" value="NZ_JACOGA010000010.1"/>
</dbReference>
<evidence type="ECO:0000313" key="3">
    <source>
        <dbReference type="EMBL" id="MBC3874291.1"/>
    </source>
</evidence>
<comment type="caution">
    <text evidence="3">The sequence shown here is derived from an EMBL/GenBank/DDBJ whole genome shotgun (WGS) entry which is preliminary data.</text>
</comment>
<dbReference type="Pfam" id="PF03872">
    <property type="entry name" value="RseA_N"/>
    <property type="match status" value="1"/>
</dbReference>
<dbReference type="CDD" id="cd16328">
    <property type="entry name" value="RseA_N"/>
    <property type="match status" value="1"/>
</dbReference>
<dbReference type="InterPro" id="IPR036147">
    <property type="entry name" value="Anti-sigma_E_RseA_N_sf"/>
</dbReference>
<accession>A0ABR6YCL5</accession>
<feature type="domain" description="Anti sigma-E protein RseA N-terminal" evidence="2">
    <location>
        <begin position="7"/>
        <end position="90"/>
    </location>
</feature>
<keyword evidence="1" id="KW-0472">Membrane</keyword>
<keyword evidence="1" id="KW-1133">Transmembrane helix</keyword>
<dbReference type="InterPro" id="IPR005572">
    <property type="entry name" value="Anti-sigma_E_RseA_N"/>
</dbReference>
<organism evidence="3 4">
    <name type="scientific">Undibacterium flavidum</name>
    <dbReference type="NCBI Taxonomy" id="2762297"/>
    <lineage>
        <taxon>Bacteria</taxon>
        <taxon>Pseudomonadati</taxon>
        <taxon>Pseudomonadota</taxon>
        <taxon>Betaproteobacteria</taxon>
        <taxon>Burkholderiales</taxon>
        <taxon>Oxalobacteraceae</taxon>
        <taxon>Undibacterium</taxon>
    </lineage>
</organism>
<reference evidence="3 4" key="1">
    <citation type="submission" date="2020-08" db="EMBL/GenBank/DDBJ databases">
        <title>Novel species isolated from subtropical streams in China.</title>
        <authorList>
            <person name="Lu H."/>
        </authorList>
    </citation>
    <scope>NUCLEOTIDE SEQUENCE [LARGE SCALE GENOMIC DNA]</scope>
    <source>
        <strain evidence="3 4">LX15W</strain>
    </source>
</reference>
<evidence type="ECO:0000313" key="4">
    <source>
        <dbReference type="Proteomes" id="UP000624279"/>
    </source>
</evidence>
<dbReference type="PANTHER" id="PTHR38104">
    <property type="match status" value="1"/>
</dbReference>
<dbReference type="InterPro" id="IPR052383">
    <property type="entry name" value="Anti-sigma-E_RseA-like"/>
</dbReference>
<dbReference type="Gene3D" id="1.10.10.880">
    <property type="entry name" value="Anti sigma-E protein RseA, N-terminal domain"/>
    <property type="match status" value="1"/>
</dbReference>
<evidence type="ECO:0000259" key="2">
    <source>
        <dbReference type="Pfam" id="PF03872"/>
    </source>
</evidence>
<proteinExistence type="predicted"/>
<name>A0ABR6YCL5_9BURK</name>
<gene>
    <name evidence="3" type="ORF">H8K55_11885</name>
</gene>
<dbReference type="Proteomes" id="UP000624279">
    <property type="component" value="Unassembled WGS sequence"/>
</dbReference>
<keyword evidence="4" id="KW-1185">Reference proteome</keyword>